<name>A0A176WNR7_MARPO</name>
<dbReference type="EMBL" id="LVLJ01000471">
    <property type="protein sequence ID" value="OAE33932.1"/>
    <property type="molecule type" value="Genomic_DNA"/>
</dbReference>
<gene>
    <name evidence="2" type="ORF">AXG93_1952s1080</name>
</gene>
<evidence type="ECO:0000313" key="3">
    <source>
        <dbReference type="Proteomes" id="UP000077202"/>
    </source>
</evidence>
<organism evidence="2 3">
    <name type="scientific">Marchantia polymorpha subsp. ruderalis</name>
    <dbReference type="NCBI Taxonomy" id="1480154"/>
    <lineage>
        <taxon>Eukaryota</taxon>
        <taxon>Viridiplantae</taxon>
        <taxon>Streptophyta</taxon>
        <taxon>Embryophyta</taxon>
        <taxon>Marchantiophyta</taxon>
        <taxon>Marchantiopsida</taxon>
        <taxon>Marchantiidae</taxon>
        <taxon>Marchantiales</taxon>
        <taxon>Marchantiaceae</taxon>
        <taxon>Marchantia</taxon>
    </lineage>
</organism>
<dbReference type="Proteomes" id="UP000077202">
    <property type="component" value="Unassembled WGS sequence"/>
</dbReference>
<accession>A0A176WNR7</accession>
<reference evidence="2" key="1">
    <citation type="submission" date="2016-03" db="EMBL/GenBank/DDBJ databases">
        <title>Mechanisms controlling the formation of the plant cell surface in tip-growing cells are functionally conserved among land plants.</title>
        <authorList>
            <person name="Honkanen S."/>
            <person name="Jones V.A."/>
            <person name="Morieri G."/>
            <person name="Champion C."/>
            <person name="Hetherington A.J."/>
            <person name="Kelly S."/>
            <person name="Saint-Marcoux D."/>
            <person name="Proust H."/>
            <person name="Prescott H."/>
            <person name="Dolan L."/>
        </authorList>
    </citation>
    <scope>NUCLEOTIDE SEQUENCE [LARGE SCALE GENOMIC DNA]</scope>
    <source>
        <tissue evidence="2">Whole gametophyte</tissue>
    </source>
</reference>
<evidence type="ECO:0000256" key="1">
    <source>
        <dbReference type="SAM" id="MobiDB-lite"/>
    </source>
</evidence>
<feature type="compositionally biased region" description="Basic and acidic residues" evidence="1">
    <location>
        <begin position="1"/>
        <end position="11"/>
    </location>
</feature>
<sequence>MRDKGPTEKQRGWHNKSLATATPKNNGRLVDTRAVTPRSNLNSGGKVDDTGKNPKQKESKSLMLMLMLVDRQSQELDDDDECVERDEALFWSCFFNATENYYNFQGVPSLTRLDEVMP</sequence>
<evidence type="ECO:0000313" key="2">
    <source>
        <dbReference type="EMBL" id="OAE33932.1"/>
    </source>
</evidence>
<keyword evidence="3" id="KW-1185">Reference proteome</keyword>
<comment type="caution">
    <text evidence="2">The sequence shown here is derived from an EMBL/GenBank/DDBJ whole genome shotgun (WGS) entry which is preliminary data.</text>
</comment>
<dbReference type="AlphaFoldDB" id="A0A176WNR7"/>
<protein>
    <submittedName>
        <fullName evidence="2">Uncharacterized protein</fullName>
    </submittedName>
</protein>
<feature type="region of interest" description="Disordered" evidence="1">
    <location>
        <begin position="1"/>
        <end position="59"/>
    </location>
</feature>
<feature type="compositionally biased region" description="Basic and acidic residues" evidence="1">
    <location>
        <begin position="46"/>
        <end position="59"/>
    </location>
</feature>
<proteinExistence type="predicted"/>